<keyword evidence="2" id="KW-1185">Reference proteome</keyword>
<dbReference type="GO" id="GO:0005840">
    <property type="term" value="C:ribosome"/>
    <property type="evidence" value="ECO:0007669"/>
    <property type="project" value="UniProtKB-KW"/>
</dbReference>
<gene>
    <name evidence="1" type="primary">rplM</name>
    <name evidence="1" type="ORF">alecur_80</name>
</gene>
<evidence type="ECO:0000313" key="2">
    <source>
        <dbReference type="Proteomes" id="UP000229529"/>
    </source>
</evidence>
<protein>
    <submittedName>
        <fullName evidence="1">50S ribosomal protein L13</fullName>
    </submittedName>
</protein>
<sequence>MLQYVDMSKCQIASILLIKRINNNDAYHASKLVLVNMNPLRISCNLLVKRYWEYTGYPGGIKFRSSCDFSILLLVKVTLLSPLGRGPLDENILKRLLIVGIMERIDYTKTIQYIDV</sequence>
<dbReference type="Proteomes" id="UP000229529">
    <property type="component" value="Unassembled WGS sequence"/>
</dbReference>
<name>A0ABX4MHR7_9HYPH</name>
<proteinExistence type="predicted"/>
<keyword evidence="1" id="KW-0687">Ribonucleoprotein</keyword>
<dbReference type="EMBL" id="NXGS01000046">
    <property type="protein sequence ID" value="PIM96439.1"/>
    <property type="molecule type" value="Genomic_DNA"/>
</dbReference>
<evidence type="ECO:0000313" key="1">
    <source>
        <dbReference type="EMBL" id="PIM96439.1"/>
    </source>
</evidence>
<comment type="caution">
    <text evidence="1">The sequence shown here is derived from an EMBL/GenBank/DDBJ whole genome shotgun (WGS) entry which is preliminary data.</text>
</comment>
<accession>A0ABX4MHR7</accession>
<reference evidence="1" key="1">
    <citation type="submission" date="2017-09" db="EMBL/GenBank/DDBJ databases">
        <authorList>
            <person name="Campbell M.A."/>
            <person name="Lukasik P."/>
            <person name="Simon C."/>
            <person name="McCutcheon J.P."/>
        </authorList>
    </citation>
    <scope>NUCLEOTIDE SEQUENCE [LARGE SCALE GENOMIC DNA]</scope>
    <source>
        <strain evidence="1">ALECUR</strain>
    </source>
</reference>
<organism evidence="1 2">
    <name type="scientific">Candidatus Hodgkinia cicadicola</name>
    <dbReference type="NCBI Taxonomy" id="573658"/>
    <lineage>
        <taxon>Bacteria</taxon>
        <taxon>Pseudomonadati</taxon>
        <taxon>Pseudomonadota</taxon>
        <taxon>Alphaproteobacteria</taxon>
        <taxon>Hyphomicrobiales</taxon>
        <taxon>Candidatus Hodgkinia</taxon>
    </lineage>
</organism>
<keyword evidence="1" id="KW-0689">Ribosomal protein</keyword>